<protein>
    <submittedName>
        <fullName evidence="2">Uncharacterized protein</fullName>
    </submittedName>
</protein>
<feature type="region of interest" description="Disordered" evidence="1">
    <location>
        <begin position="57"/>
        <end position="79"/>
    </location>
</feature>
<feature type="compositionally biased region" description="Pro residues" evidence="1">
    <location>
        <begin position="57"/>
        <end position="67"/>
    </location>
</feature>
<gene>
    <name evidence="2" type="ORF">E2C01_067788</name>
</gene>
<sequence length="79" mass="8184">MFLEALLPFLHSSPSITTTATTTSCQLLPFTTCISASPLHSLAAVATGMCVIAFANPTPPPPPPPPLELKSAAHSRLNS</sequence>
<keyword evidence="3" id="KW-1185">Reference proteome</keyword>
<accession>A0A5B7HUM0</accession>
<proteinExistence type="predicted"/>
<reference evidence="2 3" key="1">
    <citation type="submission" date="2019-05" db="EMBL/GenBank/DDBJ databases">
        <title>Another draft genome of Portunus trituberculatus and its Hox gene families provides insights of decapod evolution.</title>
        <authorList>
            <person name="Jeong J.-H."/>
            <person name="Song I."/>
            <person name="Kim S."/>
            <person name="Choi T."/>
            <person name="Kim D."/>
            <person name="Ryu S."/>
            <person name="Kim W."/>
        </authorList>
    </citation>
    <scope>NUCLEOTIDE SEQUENCE [LARGE SCALE GENOMIC DNA]</scope>
    <source>
        <tissue evidence="2">Muscle</tissue>
    </source>
</reference>
<name>A0A5B7HUM0_PORTR</name>
<organism evidence="2 3">
    <name type="scientific">Portunus trituberculatus</name>
    <name type="common">Swimming crab</name>
    <name type="synonym">Neptunus trituberculatus</name>
    <dbReference type="NCBI Taxonomy" id="210409"/>
    <lineage>
        <taxon>Eukaryota</taxon>
        <taxon>Metazoa</taxon>
        <taxon>Ecdysozoa</taxon>
        <taxon>Arthropoda</taxon>
        <taxon>Crustacea</taxon>
        <taxon>Multicrustacea</taxon>
        <taxon>Malacostraca</taxon>
        <taxon>Eumalacostraca</taxon>
        <taxon>Eucarida</taxon>
        <taxon>Decapoda</taxon>
        <taxon>Pleocyemata</taxon>
        <taxon>Brachyura</taxon>
        <taxon>Eubrachyura</taxon>
        <taxon>Portunoidea</taxon>
        <taxon>Portunidae</taxon>
        <taxon>Portuninae</taxon>
        <taxon>Portunus</taxon>
    </lineage>
</organism>
<dbReference type="Proteomes" id="UP000324222">
    <property type="component" value="Unassembled WGS sequence"/>
</dbReference>
<evidence type="ECO:0000256" key="1">
    <source>
        <dbReference type="SAM" id="MobiDB-lite"/>
    </source>
</evidence>
<evidence type="ECO:0000313" key="2">
    <source>
        <dbReference type="EMBL" id="MPC73459.1"/>
    </source>
</evidence>
<dbReference type="EMBL" id="VSRR010036850">
    <property type="protein sequence ID" value="MPC73459.1"/>
    <property type="molecule type" value="Genomic_DNA"/>
</dbReference>
<evidence type="ECO:0000313" key="3">
    <source>
        <dbReference type="Proteomes" id="UP000324222"/>
    </source>
</evidence>
<dbReference type="AlphaFoldDB" id="A0A5B7HUM0"/>
<comment type="caution">
    <text evidence="2">The sequence shown here is derived from an EMBL/GenBank/DDBJ whole genome shotgun (WGS) entry which is preliminary data.</text>
</comment>